<dbReference type="EMBL" id="JACHGR010000001">
    <property type="protein sequence ID" value="MBB6054500.1"/>
    <property type="molecule type" value="Genomic_DNA"/>
</dbReference>
<dbReference type="AlphaFoldDB" id="A0A841GHZ1"/>
<keyword evidence="3" id="KW-1185">Reference proteome</keyword>
<sequence>MFLNELLSIYGLEPSDIKLHMAMGEKVKIEPLLAFTNGDFKTWQEGQRNAYFGRKYILSLIYLRNNEWLFGGVYSVNGCNQVSEKKFKYDTTLQAYGSDLIGRVVLYYEKNFRNNYLIAENHISNMQLIEILRDKFICDPFPGYANATISYEQLKQITITEENSWKTALSIVNGIYVITDISTGKLYIGKADGEEGLWQRWCYYASTGHGSNIDLIELLKNKSEDYKLNFQYTILEVIPKASNQEFINERETYWKDVFCTRKHGHNKN</sequence>
<organism evidence="2 3">
    <name type="scientific">Tolumonas osonensis</name>
    <dbReference type="NCBI Taxonomy" id="675874"/>
    <lineage>
        <taxon>Bacteria</taxon>
        <taxon>Pseudomonadati</taxon>
        <taxon>Pseudomonadota</taxon>
        <taxon>Gammaproteobacteria</taxon>
        <taxon>Aeromonadales</taxon>
        <taxon>Aeromonadaceae</taxon>
        <taxon>Tolumonas</taxon>
    </lineage>
</organism>
<dbReference type="SUPFAM" id="SSF82771">
    <property type="entry name" value="GIY-YIG endonuclease"/>
    <property type="match status" value="1"/>
</dbReference>
<dbReference type="Proteomes" id="UP000585721">
    <property type="component" value="Unassembled WGS sequence"/>
</dbReference>
<comment type="caution">
    <text evidence="2">The sequence shown here is derived from an EMBL/GenBank/DDBJ whole genome shotgun (WGS) entry which is preliminary data.</text>
</comment>
<dbReference type="InterPro" id="IPR035901">
    <property type="entry name" value="GIY-YIG_endonuc_sf"/>
</dbReference>
<accession>A0A841GHZ1</accession>
<feature type="domain" description="GIY-YIG" evidence="1">
    <location>
        <begin position="171"/>
        <end position="267"/>
    </location>
</feature>
<gene>
    <name evidence="2" type="ORF">HNR75_000365</name>
</gene>
<evidence type="ECO:0000313" key="2">
    <source>
        <dbReference type="EMBL" id="MBB6054500.1"/>
    </source>
</evidence>
<dbReference type="CDD" id="cd10446">
    <property type="entry name" value="GIY-YIG_unchar_1"/>
    <property type="match status" value="1"/>
</dbReference>
<protein>
    <recommendedName>
        <fullName evidence="1">GIY-YIG domain-containing protein</fullName>
    </recommendedName>
</protein>
<proteinExistence type="predicted"/>
<name>A0A841GHZ1_9GAMM</name>
<evidence type="ECO:0000313" key="3">
    <source>
        <dbReference type="Proteomes" id="UP000585721"/>
    </source>
</evidence>
<dbReference type="RefSeq" id="WP_188025297.1">
    <property type="nucleotide sequence ID" value="NZ_JACHGR010000001.1"/>
</dbReference>
<reference evidence="2 3" key="1">
    <citation type="submission" date="2020-08" db="EMBL/GenBank/DDBJ databases">
        <title>Genomic Encyclopedia of Type Strains, Phase IV (KMG-IV): sequencing the most valuable type-strain genomes for metagenomic binning, comparative biology and taxonomic classification.</title>
        <authorList>
            <person name="Goeker M."/>
        </authorList>
    </citation>
    <scope>NUCLEOTIDE SEQUENCE [LARGE SCALE GENOMIC DNA]</scope>
    <source>
        <strain evidence="2 3">DSM 22975</strain>
    </source>
</reference>
<dbReference type="PROSITE" id="PS50164">
    <property type="entry name" value="GIY_YIG"/>
    <property type="match status" value="1"/>
</dbReference>
<dbReference type="InterPro" id="IPR000305">
    <property type="entry name" value="GIY-YIG_endonuc"/>
</dbReference>
<evidence type="ECO:0000259" key="1">
    <source>
        <dbReference type="PROSITE" id="PS50164"/>
    </source>
</evidence>
<dbReference type="Gene3D" id="3.40.1440.10">
    <property type="entry name" value="GIY-YIG endonuclease"/>
    <property type="match status" value="1"/>
</dbReference>